<evidence type="ECO:0000313" key="4">
    <source>
        <dbReference type="Proteomes" id="UP000835052"/>
    </source>
</evidence>
<feature type="region of interest" description="Disordered" evidence="2">
    <location>
        <begin position="276"/>
        <end position="303"/>
    </location>
</feature>
<evidence type="ECO:0000256" key="2">
    <source>
        <dbReference type="SAM" id="MobiDB-lite"/>
    </source>
</evidence>
<name>A0A8S1HX36_9PELO</name>
<protein>
    <submittedName>
        <fullName evidence="3">Uncharacterized protein</fullName>
    </submittedName>
</protein>
<evidence type="ECO:0000313" key="3">
    <source>
        <dbReference type="EMBL" id="CAD6200047.1"/>
    </source>
</evidence>
<comment type="caution">
    <text evidence="3">The sequence shown here is derived from an EMBL/GenBank/DDBJ whole genome shotgun (WGS) entry which is preliminary data.</text>
</comment>
<feature type="compositionally biased region" description="Polar residues" evidence="2">
    <location>
        <begin position="604"/>
        <end position="615"/>
    </location>
</feature>
<evidence type="ECO:0000256" key="1">
    <source>
        <dbReference type="SAM" id="Coils"/>
    </source>
</evidence>
<keyword evidence="1" id="KW-0175">Coiled coil</keyword>
<feature type="region of interest" description="Disordered" evidence="2">
    <location>
        <begin position="205"/>
        <end position="237"/>
    </location>
</feature>
<feature type="compositionally biased region" description="Basic and acidic residues" evidence="2">
    <location>
        <begin position="616"/>
        <end position="645"/>
    </location>
</feature>
<feature type="coiled-coil region" evidence="1">
    <location>
        <begin position="487"/>
        <end position="530"/>
    </location>
</feature>
<dbReference type="EMBL" id="CAJGYM010000229">
    <property type="protein sequence ID" value="CAD6200047.1"/>
    <property type="molecule type" value="Genomic_DNA"/>
</dbReference>
<proteinExistence type="predicted"/>
<organism evidence="3 4">
    <name type="scientific">Caenorhabditis auriculariae</name>
    <dbReference type="NCBI Taxonomy" id="2777116"/>
    <lineage>
        <taxon>Eukaryota</taxon>
        <taxon>Metazoa</taxon>
        <taxon>Ecdysozoa</taxon>
        <taxon>Nematoda</taxon>
        <taxon>Chromadorea</taxon>
        <taxon>Rhabditida</taxon>
        <taxon>Rhabditina</taxon>
        <taxon>Rhabditomorpha</taxon>
        <taxon>Rhabditoidea</taxon>
        <taxon>Rhabditidae</taxon>
        <taxon>Peloderinae</taxon>
        <taxon>Caenorhabditis</taxon>
    </lineage>
</organism>
<reference evidence="3" key="1">
    <citation type="submission" date="2020-10" db="EMBL/GenBank/DDBJ databases">
        <authorList>
            <person name="Kikuchi T."/>
        </authorList>
    </citation>
    <scope>NUCLEOTIDE SEQUENCE</scope>
    <source>
        <strain evidence="3">NKZ352</strain>
    </source>
</reference>
<gene>
    <name evidence="3" type="ORF">CAUJ_LOCUS15946</name>
</gene>
<accession>A0A8S1HX36</accession>
<feature type="compositionally biased region" description="Acidic residues" evidence="2">
    <location>
        <begin position="290"/>
        <end position="302"/>
    </location>
</feature>
<dbReference type="OrthoDB" id="5869492at2759"/>
<dbReference type="Proteomes" id="UP000835052">
    <property type="component" value="Unassembled WGS sequence"/>
</dbReference>
<dbReference type="AlphaFoldDB" id="A0A8S1HX36"/>
<feature type="compositionally biased region" description="Basic and acidic residues" evidence="2">
    <location>
        <begin position="589"/>
        <end position="599"/>
    </location>
</feature>
<sequence>MHLHLPHLSSGWTDSHGRTHINDGDMANMYSDFHKALGETYWQTASNQKICEDAMQALRKTHISKKTATFLKNFVALTRDAYSHAHYNVNELFYEQRTIVRSEYWHEIAKIYHVVMLKADKVMHHDNTLLKLELIMHFVNLYSMYKDIADEDFVVDAHSRASTIYAAIHQTPNVTDQERSKAQEYSEAVELAYRLRHEHARYANDETRRVGEVPSIDLSETIENMSCGEQKDHDNDDDQEMRRMLTENLKLRHVVQQIHQHIDDRYKQLIDQDEPNHAKTPLKSQFAEPDSQDEEHDSDSSDADTVIAMAVRPTLMAGLMAESVTRSRPLRVSMSPDAVNTFEPAAEPNEPNAFLDLHQVELKPLQELDSRMTSVPEFPAHHPQLNQPLIDLDSEPAFVEPSPVFVEIDGLLSLNGSQPPESLFEEPPILQVLQKETEMEEIALQVDWWSQVRTRPSAENLLEQEEPFLNVPSEKSSDIVLERAQEMQEMKINLSNIENTHEALDAQQEMKDWNKTLDDVTRKSERARKLSNKLWQSISNNYQNAATSTSSTIQTRKSRDFISETTEVSCSRACSTSGLANEQVPPLQKETKTKEKVAEEFQDGSISAECTTSTTETRENHQEKVTRVSDHSTSRSGKVRERREINIDEEIARRMSLQFPPSPESSKSSLNVYCTLPRRSVQQAPQAEDRLTNSTVLEPFDPKSEFERRFPRAKKSIKSIFNFKLPVISKTSERRPRRIAAHEMQIDESLSKSVTVFEEMDLETSKERGSQIPASQVSTLSIVAPRKPPRSMIEDRITNIEEKYTVVEASIITEN</sequence>
<keyword evidence="4" id="KW-1185">Reference proteome</keyword>
<feature type="region of interest" description="Disordered" evidence="2">
    <location>
        <begin position="581"/>
        <end position="645"/>
    </location>
</feature>